<dbReference type="GO" id="GO:0006935">
    <property type="term" value="P:chemotaxis"/>
    <property type="evidence" value="ECO:0007669"/>
    <property type="project" value="UniProtKB-KW"/>
</dbReference>
<accession>A0A940YB21</accession>
<reference evidence="12 13" key="1">
    <citation type="submission" date="2021-04" db="EMBL/GenBank/DDBJ databases">
        <title>The genome sequence of Ideonella sp. 3Y2.</title>
        <authorList>
            <person name="Liu Y."/>
        </authorList>
    </citation>
    <scope>NUCLEOTIDE SEQUENCE [LARGE SCALE GENOMIC DNA]</scope>
    <source>
        <strain evidence="12 13">3Y2</strain>
    </source>
</reference>
<dbReference type="RefSeq" id="WP_210851991.1">
    <property type="nucleotide sequence ID" value="NZ_JAGQDD010000002.1"/>
</dbReference>
<keyword evidence="6 10" id="KW-0812">Transmembrane</keyword>
<keyword evidence="12" id="KW-0966">Cell projection</keyword>
<keyword evidence="7 10" id="KW-0283">Flagellar rotation</keyword>
<comment type="subcellular location">
    <subcellularLocation>
        <location evidence="10">Cell inner membrane</location>
    </subcellularLocation>
    <subcellularLocation>
        <location evidence="2">Cell membrane</location>
        <topology evidence="2">Single-pass membrane protein</topology>
    </subcellularLocation>
</comment>
<dbReference type="EMBL" id="JAGQDD010000002">
    <property type="protein sequence ID" value="MBQ0929741.1"/>
    <property type="molecule type" value="Genomic_DNA"/>
</dbReference>
<keyword evidence="5 10" id="KW-0145">Chemotaxis</keyword>
<dbReference type="GO" id="GO:0071978">
    <property type="term" value="P:bacterial-type flagellum-dependent swarming motility"/>
    <property type="evidence" value="ECO:0007669"/>
    <property type="project" value="TreeGrafter"/>
</dbReference>
<comment type="similarity">
    <text evidence="3 10">Belongs to the FliL family.</text>
</comment>
<dbReference type="GO" id="GO:0009425">
    <property type="term" value="C:bacterial-type flagellum basal body"/>
    <property type="evidence" value="ECO:0007669"/>
    <property type="project" value="InterPro"/>
</dbReference>
<keyword evidence="12" id="KW-0969">Cilium</keyword>
<evidence type="ECO:0000256" key="4">
    <source>
        <dbReference type="ARBA" id="ARBA00022475"/>
    </source>
</evidence>
<feature type="compositionally biased region" description="Basic and acidic residues" evidence="11">
    <location>
        <begin position="61"/>
        <end position="81"/>
    </location>
</feature>
<feature type="region of interest" description="Disordered" evidence="11">
    <location>
        <begin position="169"/>
        <end position="193"/>
    </location>
</feature>
<keyword evidence="10" id="KW-0997">Cell inner membrane</keyword>
<dbReference type="PANTHER" id="PTHR35091:SF2">
    <property type="entry name" value="FLAGELLAR PROTEIN FLIL"/>
    <property type="match status" value="1"/>
</dbReference>
<evidence type="ECO:0000256" key="8">
    <source>
        <dbReference type="ARBA" id="ARBA00022989"/>
    </source>
</evidence>
<dbReference type="GO" id="GO:0005886">
    <property type="term" value="C:plasma membrane"/>
    <property type="evidence" value="ECO:0007669"/>
    <property type="project" value="UniProtKB-SubCell"/>
</dbReference>
<keyword evidence="4" id="KW-1003">Cell membrane</keyword>
<keyword evidence="8 10" id="KW-1133">Transmembrane helix</keyword>
<dbReference type="Pfam" id="PF03748">
    <property type="entry name" value="FliL"/>
    <property type="match status" value="1"/>
</dbReference>
<evidence type="ECO:0000256" key="2">
    <source>
        <dbReference type="ARBA" id="ARBA00004162"/>
    </source>
</evidence>
<proteinExistence type="inferred from homology"/>
<name>A0A940YB21_9BURK</name>
<evidence type="ECO:0000313" key="13">
    <source>
        <dbReference type="Proteomes" id="UP000676246"/>
    </source>
</evidence>
<dbReference type="AlphaFoldDB" id="A0A940YB21"/>
<feature type="region of interest" description="Disordered" evidence="11">
    <location>
        <begin position="55"/>
        <end position="81"/>
    </location>
</feature>
<protein>
    <recommendedName>
        <fullName evidence="10">Flagellar protein FliL</fullName>
    </recommendedName>
</protein>
<evidence type="ECO:0000256" key="6">
    <source>
        <dbReference type="ARBA" id="ARBA00022692"/>
    </source>
</evidence>
<evidence type="ECO:0000256" key="5">
    <source>
        <dbReference type="ARBA" id="ARBA00022500"/>
    </source>
</evidence>
<dbReference type="InterPro" id="IPR005503">
    <property type="entry name" value="FliL"/>
</dbReference>
<evidence type="ECO:0000256" key="10">
    <source>
        <dbReference type="RuleBase" id="RU364125"/>
    </source>
</evidence>
<evidence type="ECO:0000313" key="12">
    <source>
        <dbReference type="EMBL" id="MBQ0929741.1"/>
    </source>
</evidence>
<comment type="caution">
    <text evidence="12">The sequence shown here is derived from an EMBL/GenBank/DDBJ whole genome shotgun (WGS) entry which is preliminary data.</text>
</comment>
<keyword evidence="13" id="KW-1185">Reference proteome</keyword>
<organism evidence="12 13">
    <name type="scientific">Ideonella alba</name>
    <dbReference type="NCBI Taxonomy" id="2824118"/>
    <lineage>
        <taxon>Bacteria</taxon>
        <taxon>Pseudomonadati</taxon>
        <taxon>Pseudomonadota</taxon>
        <taxon>Betaproteobacteria</taxon>
        <taxon>Burkholderiales</taxon>
        <taxon>Sphaerotilaceae</taxon>
        <taxon>Ideonella</taxon>
    </lineage>
</organism>
<evidence type="ECO:0000256" key="1">
    <source>
        <dbReference type="ARBA" id="ARBA00002254"/>
    </source>
</evidence>
<evidence type="ECO:0000256" key="11">
    <source>
        <dbReference type="SAM" id="MobiDB-lite"/>
    </source>
</evidence>
<comment type="function">
    <text evidence="1 10">Controls the rotational direction of flagella during chemotaxis.</text>
</comment>
<evidence type="ECO:0000256" key="9">
    <source>
        <dbReference type="ARBA" id="ARBA00023136"/>
    </source>
</evidence>
<keyword evidence="12" id="KW-0282">Flagellum</keyword>
<dbReference type="PANTHER" id="PTHR35091">
    <property type="entry name" value="FLAGELLAR PROTEIN FLIL"/>
    <property type="match status" value="1"/>
</dbReference>
<gene>
    <name evidence="12" type="ORF">KAK03_04515</name>
</gene>
<evidence type="ECO:0000256" key="7">
    <source>
        <dbReference type="ARBA" id="ARBA00022779"/>
    </source>
</evidence>
<dbReference type="Proteomes" id="UP000676246">
    <property type="component" value="Unassembled WGS sequence"/>
</dbReference>
<feature type="transmembrane region" description="Helical" evidence="10">
    <location>
        <begin position="22"/>
        <end position="44"/>
    </location>
</feature>
<sequence length="209" mass="22285">MSAAAAAPDAAEAAPKKGKKKLIIIIAAVAVLLLGGGGAAFYVMKKNAAAAEEAAAEGEDGEHGSHAEKKPKEKKEKKKDDKHALPVFVPLDPFTVNLADRDSDRFAQIGITLQVEDAHAGDEIKAYLPAIRNNILLLLSRKSAQDLAGAEGKELLAEEILHVAVQPMGIELPPPGEEEAPAKGKKKKRYDSIEDSPIKHVQFSSFIIQ</sequence>
<evidence type="ECO:0000256" key="3">
    <source>
        <dbReference type="ARBA" id="ARBA00008281"/>
    </source>
</evidence>
<keyword evidence="9 10" id="KW-0472">Membrane</keyword>